<feature type="non-terminal residue" evidence="4">
    <location>
        <position position="1"/>
    </location>
</feature>
<accession>A0A5J9VET3</accession>
<dbReference type="AlphaFoldDB" id="A0A5J9VET3"/>
<name>A0A5J9VET3_9POAL</name>
<keyword evidence="2" id="KW-0689">Ribosomal protein</keyword>
<keyword evidence="5" id="KW-1185">Reference proteome</keyword>
<dbReference type="InterPro" id="IPR036373">
    <property type="entry name" value="Ribosomal_bL17_sf"/>
</dbReference>
<dbReference type="Gene3D" id="3.90.1030.10">
    <property type="entry name" value="Ribosomal protein L17"/>
    <property type="match status" value="1"/>
</dbReference>
<evidence type="ECO:0000313" key="5">
    <source>
        <dbReference type="Proteomes" id="UP000324897"/>
    </source>
</evidence>
<dbReference type="EMBL" id="RWGY01000009">
    <property type="protein sequence ID" value="TVU34563.1"/>
    <property type="molecule type" value="Genomic_DNA"/>
</dbReference>
<dbReference type="SUPFAM" id="SSF64263">
    <property type="entry name" value="Prokaryotic ribosomal protein L17"/>
    <property type="match status" value="1"/>
</dbReference>
<keyword evidence="3" id="KW-0687">Ribonucleoprotein</keyword>
<comment type="caution">
    <text evidence="4">The sequence shown here is derived from an EMBL/GenBank/DDBJ whole genome shotgun (WGS) entry which is preliminary data.</text>
</comment>
<evidence type="ECO:0000256" key="1">
    <source>
        <dbReference type="ARBA" id="ARBA00008777"/>
    </source>
</evidence>
<dbReference type="GO" id="GO:0006412">
    <property type="term" value="P:translation"/>
    <property type="evidence" value="ECO:0007669"/>
    <property type="project" value="InterPro"/>
</dbReference>
<proteinExistence type="inferred from homology"/>
<dbReference type="OrthoDB" id="275000at2759"/>
<dbReference type="Proteomes" id="UP000324897">
    <property type="component" value="Unassembled WGS sequence"/>
</dbReference>
<dbReference type="Gramene" id="TVU34563">
    <property type="protein sequence ID" value="TVU34563"/>
    <property type="gene ID" value="EJB05_16399"/>
</dbReference>
<protein>
    <submittedName>
        <fullName evidence="4">Uncharacterized protein</fullName>
    </submittedName>
</protein>
<dbReference type="GO" id="GO:0003735">
    <property type="term" value="F:structural constituent of ribosome"/>
    <property type="evidence" value="ECO:0007669"/>
    <property type="project" value="InterPro"/>
</dbReference>
<evidence type="ECO:0000256" key="3">
    <source>
        <dbReference type="ARBA" id="ARBA00023274"/>
    </source>
</evidence>
<dbReference type="PANTHER" id="PTHR14413">
    <property type="entry name" value="RIBOSOMAL PROTEIN L17"/>
    <property type="match status" value="1"/>
</dbReference>
<organism evidence="4 5">
    <name type="scientific">Eragrostis curvula</name>
    <name type="common">weeping love grass</name>
    <dbReference type="NCBI Taxonomy" id="38414"/>
    <lineage>
        <taxon>Eukaryota</taxon>
        <taxon>Viridiplantae</taxon>
        <taxon>Streptophyta</taxon>
        <taxon>Embryophyta</taxon>
        <taxon>Tracheophyta</taxon>
        <taxon>Spermatophyta</taxon>
        <taxon>Magnoliopsida</taxon>
        <taxon>Liliopsida</taxon>
        <taxon>Poales</taxon>
        <taxon>Poaceae</taxon>
        <taxon>PACMAD clade</taxon>
        <taxon>Chloridoideae</taxon>
        <taxon>Eragrostideae</taxon>
        <taxon>Eragrostidinae</taxon>
        <taxon>Eragrostis</taxon>
    </lineage>
</organism>
<dbReference type="GO" id="GO:0022625">
    <property type="term" value="C:cytosolic large ribosomal subunit"/>
    <property type="evidence" value="ECO:0007669"/>
    <property type="project" value="TreeGrafter"/>
</dbReference>
<comment type="similarity">
    <text evidence="1">Belongs to the bacterial ribosomal protein bL17 family.</text>
</comment>
<gene>
    <name evidence="4" type="ORF">EJB05_16399</name>
</gene>
<sequence>MGKLRRHAAHRISILRSDDGVAAGEARARLDHRRQAKEVQRKVDQMVQLGKEGTLDVAKRALVLFGVMIDQAGGYTRLLRTRMHFGDAAPIAYIEFVDRDNGLREAKPGTPQPPE</sequence>
<reference evidence="4 5" key="1">
    <citation type="journal article" date="2019" name="Sci. Rep.">
        <title>A high-quality genome of Eragrostis curvula grass provides insights into Poaceae evolution and supports new strategies to enhance forage quality.</title>
        <authorList>
            <person name="Carballo J."/>
            <person name="Santos B.A.C.M."/>
            <person name="Zappacosta D."/>
            <person name="Garbus I."/>
            <person name="Selva J.P."/>
            <person name="Gallo C.A."/>
            <person name="Diaz A."/>
            <person name="Albertini E."/>
            <person name="Caccamo M."/>
            <person name="Echenique V."/>
        </authorList>
    </citation>
    <scope>NUCLEOTIDE SEQUENCE [LARGE SCALE GENOMIC DNA]</scope>
    <source>
        <strain evidence="5">cv. Victoria</strain>
        <tissue evidence="4">Leaf</tissue>
    </source>
</reference>
<dbReference type="Pfam" id="PF01196">
    <property type="entry name" value="Ribosomal_L17"/>
    <property type="match status" value="1"/>
</dbReference>
<dbReference type="PANTHER" id="PTHR14413:SF16">
    <property type="entry name" value="LARGE RIBOSOMAL SUBUNIT PROTEIN BL17M"/>
    <property type="match status" value="1"/>
</dbReference>
<dbReference type="InterPro" id="IPR000456">
    <property type="entry name" value="Ribosomal_bL17"/>
</dbReference>
<evidence type="ECO:0000313" key="4">
    <source>
        <dbReference type="EMBL" id="TVU34563.1"/>
    </source>
</evidence>
<evidence type="ECO:0000256" key="2">
    <source>
        <dbReference type="ARBA" id="ARBA00022980"/>
    </source>
</evidence>